<protein>
    <recommendedName>
        <fullName evidence="1">F-box domain-containing protein</fullName>
    </recommendedName>
</protein>
<dbReference type="PROSITE" id="PS50181">
    <property type="entry name" value="FBOX"/>
    <property type="match status" value="1"/>
</dbReference>
<dbReference type="SUPFAM" id="SSF81383">
    <property type="entry name" value="F-box domain"/>
    <property type="match status" value="1"/>
</dbReference>
<sequence length="490" mass="55901">MGSTESSKNAKRKSSFDDLPLETVFDILLKLPVKSIIRSTLVNKTWHSIITNPNFISAHIQRSRSCCDESAMLLVPFTGSLENYCSLVSTDTSSLIQKYEIPFTRRSLEPFYASLHGLVLFSSRSELYLWNPSLRTHRALVTSNPFDKRSYRRSTRILLAGLGFHKPTNDYRVVMAFSGVDEKGKVYEEVAPRAGIYSLREHAWKELKNSKVPRLIREDETYVDGRFYWLGTMLLPETYDGWYLNSLPYRPDPEQLRILSFNFDTEEFGELLKLPDEVSSCVGQATEFRLMEFEGSLCVCVSDIKYDSGGQLFYIWSMRSENGVISWSLRFRFLLKVRAARPLNITKSGSLIIESFGDYSNWSTRILISRNLKSMHDRDIGIFKFEEYAENSSISTVGTHFMESLVMYEGDQKSLLKSAEYVQKVCNAIDGTAEGTDILGRIAAGFNAFLLWVGFSEDHATLFLTSNPSITKVDGHGRGMYWNNNSFSYS</sequence>
<dbReference type="PANTHER" id="PTHR31672:SF13">
    <property type="entry name" value="F-BOX PROTEIN CPR30-LIKE"/>
    <property type="match status" value="1"/>
</dbReference>
<dbReference type="EMBL" id="LNRQ01000003">
    <property type="protein sequence ID" value="KZN03373.1"/>
    <property type="molecule type" value="Genomic_DNA"/>
</dbReference>
<dbReference type="InterPro" id="IPR001810">
    <property type="entry name" value="F-box_dom"/>
</dbReference>
<evidence type="ECO:0000259" key="1">
    <source>
        <dbReference type="PROSITE" id="PS50181"/>
    </source>
</evidence>
<dbReference type="InterPro" id="IPR036047">
    <property type="entry name" value="F-box-like_dom_sf"/>
</dbReference>
<dbReference type="Pfam" id="PF07734">
    <property type="entry name" value="FBA_1"/>
    <property type="match status" value="1"/>
</dbReference>
<reference evidence="2" key="1">
    <citation type="journal article" date="2016" name="Nat. Genet.">
        <title>A high-quality carrot genome assembly provides new insights into carotenoid accumulation and asterid genome evolution.</title>
        <authorList>
            <person name="Iorizzo M."/>
            <person name="Ellison S."/>
            <person name="Senalik D."/>
            <person name="Zeng P."/>
            <person name="Satapoomin P."/>
            <person name="Huang J."/>
            <person name="Bowman M."/>
            <person name="Iovene M."/>
            <person name="Sanseverino W."/>
            <person name="Cavagnaro P."/>
            <person name="Yildiz M."/>
            <person name="Macko-Podgorni A."/>
            <person name="Moranska E."/>
            <person name="Grzebelus E."/>
            <person name="Grzebelus D."/>
            <person name="Ashrafi H."/>
            <person name="Zheng Z."/>
            <person name="Cheng S."/>
            <person name="Spooner D."/>
            <person name="Van Deynze A."/>
            <person name="Simon P."/>
        </authorList>
    </citation>
    <scope>NUCLEOTIDE SEQUENCE [LARGE SCALE GENOMIC DNA]</scope>
    <source>
        <tissue evidence="2">Leaf</tissue>
    </source>
</reference>
<evidence type="ECO:0000313" key="2">
    <source>
        <dbReference type="EMBL" id="KZN03373.1"/>
    </source>
</evidence>
<comment type="caution">
    <text evidence="2">The sequence shown here is derived from an EMBL/GenBank/DDBJ whole genome shotgun (WGS) entry which is preliminary data.</text>
</comment>
<dbReference type="InterPro" id="IPR050796">
    <property type="entry name" value="SCF_F-box_component"/>
</dbReference>
<proteinExistence type="predicted"/>
<dbReference type="Pfam" id="PF00646">
    <property type="entry name" value="F-box"/>
    <property type="match status" value="1"/>
</dbReference>
<dbReference type="NCBIfam" id="TIGR01640">
    <property type="entry name" value="F_box_assoc_1"/>
    <property type="match status" value="1"/>
</dbReference>
<dbReference type="OMA" id="KHIVEED"/>
<dbReference type="Gramene" id="KZN03373">
    <property type="protein sequence ID" value="KZN03373"/>
    <property type="gene ID" value="DCAR_012129"/>
</dbReference>
<dbReference type="AlphaFoldDB" id="A0A162AMU1"/>
<dbReference type="Gene3D" id="1.20.1280.50">
    <property type="match status" value="1"/>
</dbReference>
<dbReference type="STRING" id="79200.A0A162AMU1"/>
<feature type="domain" description="F-box" evidence="1">
    <location>
        <begin position="13"/>
        <end position="63"/>
    </location>
</feature>
<gene>
    <name evidence="2" type="ORF">DCAR_012129</name>
</gene>
<dbReference type="InterPro" id="IPR006527">
    <property type="entry name" value="F-box-assoc_dom_typ1"/>
</dbReference>
<dbReference type="PANTHER" id="PTHR31672">
    <property type="entry name" value="BNACNNG10540D PROTEIN"/>
    <property type="match status" value="1"/>
</dbReference>
<dbReference type="InterPro" id="IPR017451">
    <property type="entry name" value="F-box-assoc_interact_dom"/>
</dbReference>
<dbReference type="SMART" id="SM00256">
    <property type="entry name" value="FBOX"/>
    <property type="match status" value="1"/>
</dbReference>
<accession>A0A162AMU1</accession>
<organism evidence="2">
    <name type="scientific">Daucus carota subsp. sativus</name>
    <name type="common">Carrot</name>
    <dbReference type="NCBI Taxonomy" id="79200"/>
    <lineage>
        <taxon>Eukaryota</taxon>
        <taxon>Viridiplantae</taxon>
        <taxon>Streptophyta</taxon>
        <taxon>Embryophyta</taxon>
        <taxon>Tracheophyta</taxon>
        <taxon>Spermatophyta</taxon>
        <taxon>Magnoliopsida</taxon>
        <taxon>eudicotyledons</taxon>
        <taxon>Gunneridae</taxon>
        <taxon>Pentapetalae</taxon>
        <taxon>asterids</taxon>
        <taxon>campanulids</taxon>
        <taxon>Apiales</taxon>
        <taxon>Apiaceae</taxon>
        <taxon>Apioideae</taxon>
        <taxon>Scandiceae</taxon>
        <taxon>Daucinae</taxon>
        <taxon>Daucus</taxon>
        <taxon>Daucus sect. Daucus</taxon>
    </lineage>
</organism>
<name>A0A162AMU1_DAUCS</name>